<dbReference type="InterPro" id="IPR036249">
    <property type="entry name" value="Thioredoxin-like_sf"/>
</dbReference>
<dbReference type="PROSITE" id="PS51352">
    <property type="entry name" value="THIOREDOXIN_2"/>
    <property type="match status" value="1"/>
</dbReference>
<dbReference type="GO" id="GO:0016491">
    <property type="term" value="F:oxidoreductase activity"/>
    <property type="evidence" value="ECO:0007669"/>
    <property type="project" value="InterPro"/>
</dbReference>
<keyword evidence="8" id="KW-1185">Reference proteome</keyword>
<evidence type="ECO:0000313" key="7">
    <source>
        <dbReference type="EMBL" id="RZS76154.1"/>
    </source>
</evidence>
<dbReference type="RefSeq" id="WP_158644103.1">
    <property type="nucleotide sequence ID" value="NZ_CP042431.1"/>
</dbReference>
<dbReference type="GO" id="GO:0017004">
    <property type="term" value="P:cytochrome complex assembly"/>
    <property type="evidence" value="ECO:0007669"/>
    <property type="project" value="UniProtKB-KW"/>
</dbReference>
<feature type="chain" id="PRO_5020704454" evidence="5">
    <location>
        <begin position="21"/>
        <end position="381"/>
    </location>
</feature>
<sequence length="381" mass="42857">MMKKVLALSAITMMAAVASAQTPFTVRGTLKNTSRDGEKITLSYFNGERKMYSSAVIKNGKYTIEGTVVEPSKATLSLAIPKEMRGDKIWTMSEKVEFFIEGGLITVDGVPLVKAKLKAPGKAQKDLANFQKMLRPYEIKQDAAFYAMLNATSNRDSINRKKYNDLNESLKQQIDSMEYVFLKKYPQSHVSLGIFRDKLNAKALAEEKEKYAAIFKTLADSLQQTVVGKTMATQIENAFKLGVGKEAVDFVLNDTLGNPVHLSSFRGKYVLLDFWASWCMPCRFENPNIVKAYNRFKDKNFTVLGVSLERPGDRKAWVDAINKDGLPWNHVATLTKAESDQIWKLYTLQTIPMNYLIGPDGKIVALHLRGEALEKKLEEIL</sequence>
<keyword evidence="4" id="KW-0676">Redox-active center</keyword>
<dbReference type="PANTHER" id="PTHR42852:SF6">
    <property type="entry name" value="THIOL:DISULFIDE INTERCHANGE PROTEIN DSBE"/>
    <property type="match status" value="1"/>
</dbReference>
<dbReference type="InterPro" id="IPR000866">
    <property type="entry name" value="AhpC/TSA"/>
</dbReference>
<feature type="domain" description="Thioredoxin" evidence="6">
    <location>
        <begin position="241"/>
        <end position="381"/>
    </location>
</feature>
<evidence type="ECO:0000256" key="5">
    <source>
        <dbReference type="SAM" id="SignalP"/>
    </source>
</evidence>
<keyword evidence="5" id="KW-0732">Signal</keyword>
<evidence type="ECO:0000256" key="4">
    <source>
        <dbReference type="ARBA" id="ARBA00023284"/>
    </source>
</evidence>
<evidence type="ECO:0000259" key="6">
    <source>
        <dbReference type="PROSITE" id="PS51352"/>
    </source>
</evidence>
<keyword evidence="2" id="KW-0201">Cytochrome c-type biogenesis</keyword>
<evidence type="ECO:0000313" key="8">
    <source>
        <dbReference type="Proteomes" id="UP000293874"/>
    </source>
</evidence>
<gene>
    <name evidence="7" type="ORF">EV199_2033</name>
</gene>
<reference evidence="7 8" key="1">
    <citation type="submission" date="2019-02" db="EMBL/GenBank/DDBJ databases">
        <title>Genomic Encyclopedia of Type Strains, Phase IV (KMG-IV): sequencing the most valuable type-strain genomes for metagenomic binning, comparative biology and taxonomic classification.</title>
        <authorList>
            <person name="Goeker M."/>
        </authorList>
    </citation>
    <scope>NUCLEOTIDE SEQUENCE [LARGE SCALE GENOMIC DNA]</scope>
    <source>
        <strain evidence="7 8">DSM 18116</strain>
    </source>
</reference>
<dbReference type="Gene3D" id="3.40.30.10">
    <property type="entry name" value="Glutaredoxin"/>
    <property type="match status" value="1"/>
</dbReference>
<dbReference type="Pfam" id="PF00578">
    <property type="entry name" value="AhpC-TSA"/>
    <property type="match status" value="1"/>
</dbReference>
<proteinExistence type="predicted"/>
<dbReference type="GO" id="GO:0030313">
    <property type="term" value="C:cell envelope"/>
    <property type="evidence" value="ECO:0007669"/>
    <property type="project" value="UniProtKB-SubCell"/>
</dbReference>
<comment type="subcellular location">
    <subcellularLocation>
        <location evidence="1">Cell envelope</location>
    </subcellularLocation>
</comment>
<accession>A0A4Q7N540</accession>
<dbReference type="OrthoDB" id="9794348at2"/>
<evidence type="ECO:0000256" key="3">
    <source>
        <dbReference type="ARBA" id="ARBA00023157"/>
    </source>
</evidence>
<dbReference type="SUPFAM" id="SSF52833">
    <property type="entry name" value="Thioredoxin-like"/>
    <property type="match status" value="1"/>
</dbReference>
<dbReference type="InterPro" id="IPR025380">
    <property type="entry name" value="DUF4369"/>
</dbReference>
<dbReference type="GO" id="GO:0016209">
    <property type="term" value="F:antioxidant activity"/>
    <property type="evidence" value="ECO:0007669"/>
    <property type="project" value="InterPro"/>
</dbReference>
<dbReference type="AlphaFoldDB" id="A0A4Q7N540"/>
<feature type="signal peptide" evidence="5">
    <location>
        <begin position="1"/>
        <end position="20"/>
    </location>
</feature>
<dbReference type="PANTHER" id="PTHR42852">
    <property type="entry name" value="THIOL:DISULFIDE INTERCHANGE PROTEIN DSBE"/>
    <property type="match status" value="1"/>
</dbReference>
<name>A0A4Q7N540_9BACT</name>
<dbReference type="CDD" id="cd02966">
    <property type="entry name" value="TlpA_like_family"/>
    <property type="match status" value="1"/>
</dbReference>
<dbReference type="EMBL" id="SGXA01000001">
    <property type="protein sequence ID" value="RZS76154.1"/>
    <property type="molecule type" value="Genomic_DNA"/>
</dbReference>
<dbReference type="Proteomes" id="UP000293874">
    <property type="component" value="Unassembled WGS sequence"/>
</dbReference>
<protein>
    <submittedName>
        <fullName evidence="7">Peroxiredoxin</fullName>
    </submittedName>
</protein>
<evidence type="ECO:0000256" key="1">
    <source>
        <dbReference type="ARBA" id="ARBA00004196"/>
    </source>
</evidence>
<evidence type="ECO:0000256" key="2">
    <source>
        <dbReference type="ARBA" id="ARBA00022748"/>
    </source>
</evidence>
<keyword evidence="3" id="KW-1015">Disulfide bond</keyword>
<dbReference type="InterPro" id="IPR050553">
    <property type="entry name" value="Thioredoxin_ResA/DsbE_sf"/>
</dbReference>
<comment type="caution">
    <text evidence="7">The sequence shown here is derived from an EMBL/GenBank/DDBJ whole genome shotgun (WGS) entry which is preliminary data.</text>
</comment>
<organism evidence="7 8">
    <name type="scientific">Pseudobacter ginsenosidimutans</name>
    <dbReference type="NCBI Taxonomy" id="661488"/>
    <lineage>
        <taxon>Bacteria</taxon>
        <taxon>Pseudomonadati</taxon>
        <taxon>Bacteroidota</taxon>
        <taxon>Chitinophagia</taxon>
        <taxon>Chitinophagales</taxon>
        <taxon>Chitinophagaceae</taxon>
        <taxon>Pseudobacter</taxon>
    </lineage>
</organism>
<dbReference type="Pfam" id="PF14289">
    <property type="entry name" value="DUF4369"/>
    <property type="match status" value="1"/>
</dbReference>
<dbReference type="InterPro" id="IPR013766">
    <property type="entry name" value="Thioredoxin_domain"/>
</dbReference>